<dbReference type="OrthoDB" id="26384at2759"/>
<dbReference type="Pfam" id="PF07985">
    <property type="entry name" value="SRR1"/>
    <property type="match status" value="1"/>
</dbReference>
<dbReference type="InterPro" id="IPR009755">
    <property type="entry name" value="RMC1_C"/>
</dbReference>
<proteinExistence type="predicted"/>
<evidence type="ECO:0000259" key="1">
    <source>
        <dbReference type="Pfam" id="PF07035"/>
    </source>
</evidence>
<dbReference type="InterPro" id="IPR049040">
    <property type="entry name" value="RMC1_N"/>
</dbReference>
<organism evidence="4 5">
    <name type="scientific">Adineta ricciae</name>
    <name type="common">Rotifer</name>
    <dbReference type="NCBI Taxonomy" id="249248"/>
    <lineage>
        <taxon>Eukaryota</taxon>
        <taxon>Metazoa</taxon>
        <taxon>Spiralia</taxon>
        <taxon>Gnathifera</taxon>
        <taxon>Rotifera</taxon>
        <taxon>Eurotatoria</taxon>
        <taxon>Bdelloidea</taxon>
        <taxon>Adinetida</taxon>
        <taxon>Adinetidae</taxon>
        <taxon>Adineta</taxon>
    </lineage>
</organism>
<evidence type="ECO:0000313" key="5">
    <source>
        <dbReference type="Proteomes" id="UP000663852"/>
    </source>
</evidence>
<dbReference type="GO" id="GO:0031902">
    <property type="term" value="C:late endosome membrane"/>
    <property type="evidence" value="ECO:0007669"/>
    <property type="project" value="TreeGrafter"/>
</dbReference>
<gene>
    <name evidence="4" type="ORF">EDS130_LOCUS27457</name>
</gene>
<evidence type="ECO:0000259" key="2">
    <source>
        <dbReference type="Pfam" id="PF07985"/>
    </source>
</evidence>
<protein>
    <submittedName>
        <fullName evidence="4">Uncharacterized protein</fullName>
    </submittedName>
</protein>
<reference evidence="4" key="1">
    <citation type="submission" date="2021-02" db="EMBL/GenBank/DDBJ databases">
        <authorList>
            <person name="Nowell W R."/>
        </authorList>
    </citation>
    <scope>NUCLEOTIDE SEQUENCE</scope>
</reference>
<evidence type="ECO:0000259" key="3">
    <source>
        <dbReference type="Pfam" id="PF21029"/>
    </source>
</evidence>
<dbReference type="GO" id="GO:0035658">
    <property type="term" value="C:Mon1-Ccz1 complex"/>
    <property type="evidence" value="ECO:0007669"/>
    <property type="project" value="InterPro"/>
</dbReference>
<dbReference type="PANTHER" id="PTHR12897">
    <property type="entry name" value="COLON CANCER-ASSOCIATED PROTEIN MIC1"/>
    <property type="match status" value="1"/>
</dbReference>
<evidence type="ECO:0000313" key="4">
    <source>
        <dbReference type="EMBL" id="CAF1241002.1"/>
    </source>
</evidence>
<comment type="caution">
    <text evidence="4">The sequence shown here is derived from an EMBL/GenBank/DDBJ whole genome shotgun (WGS) entry which is preliminary data.</text>
</comment>
<name>A0A814Z9W7_ADIRI</name>
<dbReference type="EMBL" id="CAJNOJ010000173">
    <property type="protein sequence ID" value="CAF1241002.1"/>
    <property type="molecule type" value="Genomic_DNA"/>
</dbReference>
<dbReference type="Pfam" id="PF07035">
    <property type="entry name" value="RMC1_C"/>
    <property type="match status" value="1"/>
</dbReference>
<dbReference type="PANTHER" id="PTHR12897:SF4">
    <property type="entry name" value="REGULATOR OF MON1-CCZ1 COMPLEX"/>
    <property type="match status" value="1"/>
</dbReference>
<feature type="domain" description="Mic1" evidence="1">
    <location>
        <begin position="802"/>
        <end position="967"/>
    </location>
</feature>
<dbReference type="InterPro" id="IPR012942">
    <property type="entry name" value="SRR1-like"/>
</dbReference>
<dbReference type="InterPro" id="IPR040371">
    <property type="entry name" value="RMC1"/>
</dbReference>
<accession>A0A814Z9W7</accession>
<feature type="domain" description="Regulator of MON1-CCZ1 complex N-terminal" evidence="3">
    <location>
        <begin position="340"/>
        <end position="433"/>
    </location>
</feature>
<dbReference type="AlphaFoldDB" id="A0A814Z9W7"/>
<sequence>MLNNQSSYFLKLSTQPIIFEPISNGTSVFYDKDNQQLFCVRGSGAMEENTDSFRFTRRKKQNRRTIPVNPPIESSIFDPEQLLKNLENKIQLIRSSYFWSQFQERLQQWIYRQSTSIDILCYGLGHINQSLSSQYQYALLKVIEERFEDRIQIIYLYDPIWTNDEYTFLEKTNQCSKYELIRENNQAFQTIVRPSLFYIPFCSKPIHNNLLYSNWTKEKLKEIVIFGNSLERFSNEVQFDENKYYYIYQSTSFSIELSLPLFEHYTNAFHEQVFTTFDRTEIPIINEKLIRSSKRDKQKKTSLPKTTIEQVSEEIWFMNIKPVYSNDDEIVNKNNMFVLVRFRCDYKGAIQSIKFNPDLSVLAIKLPTSPRSPSSSMATTATILQPDTIEYSQLSKTKASKLYDFNWLSDKEIVFVTDLSLEHYILSAKQRTLRQLKTHELSNIHWQLFSREMNLLLISAGTPSGNSLIPFSFHKTQQQQLVKLPKFEVDLPQVTNLRSNSTASSATNQSTSKRCNELTERDCMLANIYGKSYLFIVRQLFRVAGQGSIEVVLYQIEDDHKPAQKRHILRLNLHGRCALNVVDNLILIHHQPTTSCYIYDIEDKSTSQYDGFQTLHEPLLSQLLIQPVNVNWQLLSSTMSTAPATIELYSSNWIVFLPNVIIDVKMGCLWYLLTNLDYLLDNIPDRLLLIDILLRRTSGKASILTLLRTLLTNVTAPVQIDSNNVSNISSSHVLDLWIEMIDHINRVFIENSPNRPLLDQSDIFSVLSLFSTIASISATGSSTKYHRSLSITSNDTTLDEHDQNHSLKFAISVVIEYIRSLNDYNISVQYFIYELLVNLLVRNNQFFQLQQLIQYQVLTDSLQLACLLLSLSNTQQPTTQLALDMLKRLTNANEEIVEILLGHNFIIEALHFCIDHLPITRTLARKLLEAAIKSDELLSSTTSNQKILFYTVYTFFEEYFQRTTTISALAQSTSNNEQKDELEMFKSLFNLHFRNQESDVPNIQ</sequence>
<dbReference type="GO" id="GO:0005765">
    <property type="term" value="C:lysosomal membrane"/>
    <property type="evidence" value="ECO:0007669"/>
    <property type="project" value="TreeGrafter"/>
</dbReference>
<dbReference type="Pfam" id="PF21029">
    <property type="entry name" value="RMC1_N"/>
    <property type="match status" value="1"/>
</dbReference>
<dbReference type="Proteomes" id="UP000663852">
    <property type="component" value="Unassembled WGS sequence"/>
</dbReference>
<dbReference type="GO" id="GO:0010506">
    <property type="term" value="P:regulation of autophagy"/>
    <property type="evidence" value="ECO:0007669"/>
    <property type="project" value="InterPro"/>
</dbReference>
<feature type="domain" description="SRR1-like" evidence="2">
    <location>
        <begin position="105"/>
        <end position="271"/>
    </location>
</feature>